<feature type="region of interest" description="Disordered" evidence="1">
    <location>
        <begin position="442"/>
        <end position="461"/>
    </location>
</feature>
<evidence type="ECO:0000259" key="2">
    <source>
        <dbReference type="SMART" id="SM00451"/>
    </source>
</evidence>
<feature type="region of interest" description="Disordered" evidence="1">
    <location>
        <begin position="527"/>
        <end position="650"/>
    </location>
</feature>
<accession>A0A9P0A6X5</accession>
<protein>
    <recommendedName>
        <fullName evidence="2">U1-type domain-containing protein</fullName>
    </recommendedName>
</protein>
<feature type="domain" description="U1-type" evidence="2">
    <location>
        <begin position="242"/>
        <end position="276"/>
    </location>
</feature>
<evidence type="ECO:0000256" key="1">
    <source>
        <dbReference type="SAM" id="MobiDB-lite"/>
    </source>
</evidence>
<feature type="compositionally biased region" description="Acidic residues" evidence="1">
    <location>
        <begin position="586"/>
        <end position="597"/>
    </location>
</feature>
<dbReference type="SUPFAM" id="SSF57667">
    <property type="entry name" value="beta-beta-alpha zinc fingers"/>
    <property type="match status" value="1"/>
</dbReference>
<feature type="region of interest" description="Disordered" evidence="1">
    <location>
        <begin position="129"/>
        <end position="234"/>
    </location>
</feature>
<reference evidence="3" key="1">
    <citation type="submission" date="2021-12" db="EMBL/GenBank/DDBJ databases">
        <authorList>
            <person name="King R."/>
        </authorList>
    </citation>
    <scope>NUCLEOTIDE SEQUENCE</scope>
</reference>
<feature type="compositionally biased region" description="Basic and acidic residues" evidence="1">
    <location>
        <begin position="138"/>
        <end position="153"/>
    </location>
</feature>
<dbReference type="GO" id="GO:0005634">
    <property type="term" value="C:nucleus"/>
    <property type="evidence" value="ECO:0007669"/>
    <property type="project" value="TreeGrafter"/>
</dbReference>
<dbReference type="GO" id="GO:0008270">
    <property type="term" value="F:zinc ion binding"/>
    <property type="evidence" value="ECO:0007669"/>
    <property type="project" value="InterPro"/>
</dbReference>
<dbReference type="InterPro" id="IPR036236">
    <property type="entry name" value="Znf_C2H2_sf"/>
</dbReference>
<dbReference type="EMBL" id="OU963863">
    <property type="protein sequence ID" value="CAH0385480.1"/>
    <property type="molecule type" value="Genomic_DNA"/>
</dbReference>
<keyword evidence="4" id="KW-1185">Reference proteome</keyword>
<dbReference type="GO" id="GO:0003676">
    <property type="term" value="F:nucleic acid binding"/>
    <property type="evidence" value="ECO:0007669"/>
    <property type="project" value="InterPro"/>
</dbReference>
<feature type="compositionally biased region" description="Basic residues" evidence="1">
    <location>
        <begin position="1"/>
        <end position="11"/>
    </location>
</feature>
<dbReference type="PANTHER" id="PTHR15491:SF9">
    <property type="entry name" value="CIP1-INTERACTING ZINC FINGER PROTEIN"/>
    <property type="match status" value="1"/>
</dbReference>
<dbReference type="PANTHER" id="PTHR15491">
    <property type="match status" value="1"/>
</dbReference>
<organism evidence="3 4">
    <name type="scientific">Bemisia tabaci</name>
    <name type="common">Sweetpotato whitefly</name>
    <name type="synonym">Aleurodes tabaci</name>
    <dbReference type="NCBI Taxonomy" id="7038"/>
    <lineage>
        <taxon>Eukaryota</taxon>
        <taxon>Metazoa</taxon>
        <taxon>Ecdysozoa</taxon>
        <taxon>Arthropoda</taxon>
        <taxon>Hexapoda</taxon>
        <taxon>Insecta</taxon>
        <taxon>Pterygota</taxon>
        <taxon>Neoptera</taxon>
        <taxon>Paraneoptera</taxon>
        <taxon>Hemiptera</taxon>
        <taxon>Sternorrhyncha</taxon>
        <taxon>Aleyrodoidea</taxon>
        <taxon>Aleyrodidae</taxon>
        <taxon>Aleyrodinae</taxon>
        <taxon>Bemisia</taxon>
    </lineage>
</organism>
<dbReference type="InterPro" id="IPR003604">
    <property type="entry name" value="Matrin/U1-like-C_Znf_C2H2"/>
</dbReference>
<feature type="region of interest" description="Disordered" evidence="1">
    <location>
        <begin position="1"/>
        <end position="33"/>
    </location>
</feature>
<dbReference type="InterPro" id="IPR026811">
    <property type="entry name" value="CIZ1"/>
</dbReference>
<dbReference type="InterPro" id="IPR056345">
    <property type="entry name" value="Znf-C2H2_CIZ1"/>
</dbReference>
<feature type="compositionally biased region" description="Low complexity" evidence="1">
    <location>
        <begin position="174"/>
        <end position="188"/>
    </location>
</feature>
<feature type="compositionally biased region" description="Basic residues" evidence="1">
    <location>
        <begin position="638"/>
        <end position="650"/>
    </location>
</feature>
<feature type="compositionally biased region" description="Basic and acidic residues" evidence="1">
    <location>
        <begin position="193"/>
        <end position="232"/>
    </location>
</feature>
<dbReference type="AlphaFoldDB" id="A0A9P0A6X5"/>
<dbReference type="KEGG" id="btab:109042722"/>
<feature type="domain" description="U1-type" evidence="2">
    <location>
        <begin position="481"/>
        <end position="515"/>
    </location>
</feature>
<gene>
    <name evidence="3" type="ORF">BEMITA_LOCUS4704</name>
</gene>
<feature type="compositionally biased region" description="Polar residues" evidence="1">
    <location>
        <begin position="53"/>
        <end position="68"/>
    </location>
</feature>
<dbReference type="OrthoDB" id="6378952at2759"/>
<proteinExistence type="predicted"/>
<name>A0A9P0A6X5_BEMTA</name>
<evidence type="ECO:0000313" key="4">
    <source>
        <dbReference type="Proteomes" id="UP001152759"/>
    </source>
</evidence>
<feature type="compositionally biased region" description="Polar residues" evidence="1">
    <location>
        <begin position="154"/>
        <end position="173"/>
    </location>
</feature>
<dbReference type="Pfam" id="PF23330">
    <property type="entry name" value="zf-C2H2_14"/>
    <property type="match status" value="1"/>
</dbReference>
<dbReference type="Proteomes" id="UP001152759">
    <property type="component" value="Chromosome 2"/>
</dbReference>
<feature type="region of interest" description="Disordered" evidence="1">
    <location>
        <begin position="53"/>
        <end position="85"/>
    </location>
</feature>
<dbReference type="SMART" id="SM00451">
    <property type="entry name" value="ZnF_U1"/>
    <property type="match status" value="2"/>
</dbReference>
<sequence length="650" mass="73530">MSFNRNQRRDHHSGGGGGGNRYSGGNNANRINRGFGREFGSNYEHNSISHSLQSSTVNPWAGNSTPESRPSLLPTPGSGNLLSQLTNTINSPEAQLLMASNLLSKLLTPANQSQSNVSSLLNMSGLGTNYANSNFTPREMDRGRNFNARRNEPYNKSSMGRRNQSNNKPRNAGQQNQNRNRNRPSSSPAKPLKKTDHDSKDSQDKKKKEDVKKEPEERKPQVKEEPKEDEPKVASAFHGIPRALLYCYVCHKHMWDDSSFENHVKGRPHEWMLSKLDESNKLVVDLLRHQVRVNEEQRRMKFQRSAKKKNRNSNNQKCEFCAMCDVDIRGSLAAHRRNYLHLKLKRFLHPKCLSCKKEFHNRLDFNLHKISADHLKVLAEKRRERRPDLKDDDYDLEDFVVLDDVGGSFTWGGDEACLTGEIKVSTKIEAEEDIEVSKMKDQDVEMKEDEEGDHAKEKDEAGKIPIYNPAAVVGSELLVNVSGKFCRACYRFMKTDEDAETHCRTVLHYENYRMFAKLQHAVSADKKASNLKTEGGEENNVTERAEEEDEEAAGEDEEGADDVKKEVDDVEMQNGGGENENHENDTEANEEVEMEAENEGKKYDPLEPTDDATESSKGVDSETKSNKGKTPPRATAQRGRRGGVARRGRN</sequence>
<feature type="compositionally biased region" description="Acidic residues" evidence="1">
    <location>
        <begin position="545"/>
        <end position="560"/>
    </location>
</feature>
<evidence type="ECO:0000313" key="3">
    <source>
        <dbReference type="EMBL" id="CAH0385480.1"/>
    </source>
</evidence>